<keyword evidence="4" id="KW-1185">Reference proteome</keyword>
<accession>A0A1I4L0P8</accession>
<dbReference type="EMBL" id="FOTW01000008">
    <property type="protein sequence ID" value="SFL84588.1"/>
    <property type="molecule type" value="Genomic_DNA"/>
</dbReference>
<feature type="chain" id="PRO_5011607096" evidence="1">
    <location>
        <begin position="23"/>
        <end position="192"/>
    </location>
</feature>
<dbReference type="NCBIfam" id="NF038126">
    <property type="entry name" value="PEP_CTERM_FxDxF"/>
    <property type="match status" value="1"/>
</dbReference>
<name>A0A1I4L0P8_9BURK</name>
<dbReference type="Proteomes" id="UP000199470">
    <property type="component" value="Unassembled WGS sequence"/>
</dbReference>
<organism evidence="3 4">
    <name type="scientific">Rugamonas rubra</name>
    <dbReference type="NCBI Taxonomy" id="758825"/>
    <lineage>
        <taxon>Bacteria</taxon>
        <taxon>Pseudomonadati</taxon>
        <taxon>Pseudomonadota</taxon>
        <taxon>Betaproteobacteria</taxon>
        <taxon>Burkholderiales</taxon>
        <taxon>Oxalobacteraceae</taxon>
        <taxon>Telluria group</taxon>
        <taxon>Rugamonas</taxon>
    </lineage>
</organism>
<evidence type="ECO:0000313" key="4">
    <source>
        <dbReference type="Proteomes" id="UP000199470"/>
    </source>
</evidence>
<dbReference type="OrthoDB" id="6365843at2"/>
<evidence type="ECO:0000313" key="3">
    <source>
        <dbReference type="EMBL" id="SFL84588.1"/>
    </source>
</evidence>
<dbReference type="RefSeq" id="WP_093386423.1">
    <property type="nucleotide sequence ID" value="NZ_FOTW01000008.1"/>
</dbReference>
<sequence length="192" mass="19486">MHKLTQSLILALALAGSSIAHAATDLSAASVDLTADLLSSSSAAFGQTIHLSNAADVGAVNNFFIDNYTFTLSGANDLSSLVTSLIAAPNSGLIITGFNLLSNNAVVLAGQQNLVDFDAADQAWSFDSTQPLNAGSYTLQVRGYAADTTAGSYSGNIGIAAAVPEPETIAMLLAGLGLIGVVSRRRKVAVAA</sequence>
<proteinExistence type="predicted"/>
<keyword evidence="1" id="KW-0732">Signal</keyword>
<dbReference type="AlphaFoldDB" id="A0A1I4L0P8"/>
<feature type="signal peptide" evidence="1">
    <location>
        <begin position="1"/>
        <end position="22"/>
    </location>
</feature>
<evidence type="ECO:0000256" key="1">
    <source>
        <dbReference type="SAM" id="SignalP"/>
    </source>
</evidence>
<dbReference type="Pfam" id="PF07589">
    <property type="entry name" value="PEP-CTERM"/>
    <property type="match status" value="1"/>
</dbReference>
<reference evidence="3 4" key="1">
    <citation type="submission" date="2016-10" db="EMBL/GenBank/DDBJ databases">
        <authorList>
            <person name="de Groot N.N."/>
        </authorList>
    </citation>
    <scope>NUCLEOTIDE SEQUENCE [LARGE SCALE GENOMIC DNA]</scope>
    <source>
        <strain evidence="3 4">ATCC 43154</strain>
    </source>
</reference>
<feature type="domain" description="Ice-binding protein C-terminal" evidence="2">
    <location>
        <begin position="162"/>
        <end position="186"/>
    </location>
</feature>
<gene>
    <name evidence="3" type="ORF">SAMN02982985_01759</name>
</gene>
<protein>
    <submittedName>
        <fullName evidence="3">PEP-CTERM protein-sorting domain-containing protein</fullName>
    </submittedName>
</protein>
<dbReference type="NCBIfam" id="TIGR02595">
    <property type="entry name" value="PEP_CTERM"/>
    <property type="match status" value="1"/>
</dbReference>
<dbReference type="InterPro" id="IPR013424">
    <property type="entry name" value="Ice-binding_C"/>
</dbReference>
<evidence type="ECO:0000259" key="2">
    <source>
        <dbReference type="Pfam" id="PF07589"/>
    </source>
</evidence>